<comment type="caution">
    <text evidence="6">The sequence shown here is derived from an EMBL/GenBank/DDBJ whole genome shotgun (WGS) entry which is preliminary data.</text>
</comment>
<dbReference type="EC" id="2.3.1.39" evidence="1"/>
<dbReference type="SMART" id="SM00827">
    <property type="entry name" value="PKS_AT"/>
    <property type="match status" value="1"/>
</dbReference>
<evidence type="ECO:0000256" key="2">
    <source>
        <dbReference type="ARBA" id="ARBA00022679"/>
    </source>
</evidence>
<name>A0ABX1YAG6_9BACL</name>
<evidence type="ECO:0000256" key="4">
    <source>
        <dbReference type="ARBA" id="ARBA00048462"/>
    </source>
</evidence>
<dbReference type="SUPFAM" id="SSF52151">
    <property type="entry name" value="FabD/lysophospholipase-like"/>
    <property type="match status" value="1"/>
</dbReference>
<dbReference type="Pfam" id="PF00698">
    <property type="entry name" value="Acyl_transf_1"/>
    <property type="match status" value="1"/>
</dbReference>
<reference evidence="6 7" key="1">
    <citation type="submission" date="2019-10" db="EMBL/GenBank/DDBJ databases">
        <title>Description of Paenibacillus terricola sp. nov.</title>
        <authorList>
            <person name="Carlier A."/>
            <person name="Qi S."/>
        </authorList>
    </citation>
    <scope>NUCLEOTIDE SEQUENCE [LARGE SCALE GENOMIC DNA]</scope>
    <source>
        <strain evidence="6 7">LMG 31459</strain>
    </source>
</reference>
<evidence type="ECO:0000313" key="7">
    <source>
        <dbReference type="Proteomes" id="UP000596857"/>
    </source>
</evidence>
<accession>A0ABX1YAG6</accession>
<evidence type="ECO:0000259" key="5">
    <source>
        <dbReference type="SMART" id="SM00827"/>
    </source>
</evidence>
<proteinExistence type="predicted"/>
<dbReference type="Gene3D" id="3.30.70.250">
    <property type="entry name" value="Malonyl-CoA ACP transacylase, ACP-binding"/>
    <property type="match status" value="1"/>
</dbReference>
<dbReference type="InterPro" id="IPR016036">
    <property type="entry name" value="Malonyl_transacylase_ACP-bd"/>
</dbReference>
<gene>
    <name evidence="6" type="primary">fabD</name>
    <name evidence="6" type="ORF">GC101_01360</name>
</gene>
<dbReference type="GO" id="GO:0004314">
    <property type="term" value="F:[acyl-carrier-protein] S-malonyltransferase activity"/>
    <property type="evidence" value="ECO:0007669"/>
    <property type="project" value="UniProtKB-EC"/>
</dbReference>
<feature type="domain" description="Malonyl-CoA:ACP transacylase (MAT)" evidence="5">
    <location>
        <begin position="8"/>
        <end position="312"/>
    </location>
</feature>
<organism evidence="6 7">
    <name type="scientific">Paenibacillus phytohabitans</name>
    <dbReference type="NCBI Taxonomy" id="2654978"/>
    <lineage>
        <taxon>Bacteria</taxon>
        <taxon>Bacillati</taxon>
        <taxon>Bacillota</taxon>
        <taxon>Bacilli</taxon>
        <taxon>Bacillales</taxon>
        <taxon>Paenibacillaceae</taxon>
        <taxon>Paenibacillus</taxon>
    </lineage>
</organism>
<dbReference type="InterPro" id="IPR050858">
    <property type="entry name" value="Mal-CoA-ACP_Trans/PKS_FabD"/>
</dbReference>
<evidence type="ECO:0000313" key="6">
    <source>
        <dbReference type="EMBL" id="NOU77519.1"/>
    </source>
</evidence>
<dbReference type="PANTHER" id="PTHR42681">
    <property type="entry name" value="MALONYL-COA-ACYL CARRIER PROTEIN TRANSACYLASE, MITOCHONDRIAL"/>
    <property type="match status" value="1"/>
</dbReference>
<dbReference type="InterPro" id="IPR016035">
    <property type="entry name" value="Acyl_Trfase/lysoPLipase"/>
</dbReference>
<evidence type="ECO:0000256" key="3">
    <source>
        <dbReference type="ARBA" id="ARBA00023315"/>
    </source>
</evidence>
<keyword evidence="7" id="KW-1185">Reference proteome</keyword>
<keyword evidence="2 6" id="KW-0808">Transferase</keyword>
<dbReference type="PANTHER" id="PTHR42681:SF1">
    <property type="entry name" value="MALONYL-COA-ACYL CARRIER PROTEIN TRANSACYLASE, MITOCHONDRIAL"/>
    <property type="match status" value="1"/>
</dbReference>
<dbReference type="InterPro" id="IPR001227">
    <property type="entry name" value="Ac_transferase_dom_sf"/>
</dbReference>
<protein>
    <recommendedName>
        <fullName evidence="1">[acyl-carrier-protein] S-malonyltransferase</fullName>
        <ecNumber evidence="1">2.3.1.39</ecNumber>
    </recommendedName>
</protein>
<dbReference type="InterPro" id="IPR014043">
    <property type="entry name" value="Acyl_transferase_dom"/>
</dbReference>
<dbReference type="SUPFAM" id="SSF55048">
    <property type="entry name" value="Probable ACP-binding domain of malonyl-CoA ACP transacylase"/>
    <property type="match status" value="1"/>
</dbReference>
<evidence type="ECO:0000256" key="1">
    <source>
        <dbReference type="ARBA" id="ARBA00013258"/>
    </source>
</evidence>
<dbReference type="NCBIfam" id="TIGR00128">
    <property type="entry name" value="fabD"/>
    <property type="match status" value="1"/>
</dbReference>
<dbReference type="Gene3D" id="3.40.366.10">
    <property type="entry name" value="Malonyl-Coenzyme A Acyl Carrier Protein, domain 2"/>
    <property type="match status" value="1"/>
</dbReference>
<sequence>MSMKTVLLFPGQGSQYVGMGKEMFERFETARRTFEEASDLLGYSVSRLCFDGDHEELTRTDNAQPCILTVSIAAYRVMLEHLDLEPSYFAGHSLGEISALSASGAIPFSEALQLVRLRGQLMHEAQTQEAGGMLAISGANLSALEEECSLPSFRGHVVVSNLNSKGQTVVSGKKAELEKFREKVLTMGARAVAIPVGAAFHSPLMKPVAEVFENALSRMRFQKMRYSVLSNVTAKPYADSSSIPSLLSEQIVSVVNWQGCMKYLYGRGVERYIETGSGMVLGNLARKDISPGSLIQATDGNKDWNTLLASGGRIDTGIDFAAILKMALCSKNHNKTDSNSIYMSKISGPLRELELFASQTGQVKSTAEEESRSAFMALHKIMEIKQLPEVVRNRMLDDLTEGGGGLDVRYA</sequence>
<keyword evidence="3 6" id="KW-0012">Acyltransferase</keyword>
<dbReference type="Proteomes" id="UP000596857">
    <property type="component" value="Unassembled WGS sequence"/>
</dbReference>
<dbReference type="EMBL" id="WHOB01000012">
    <property type="protein sequence ID" value="NOU77519.1"/>
    <property type="molecule type" value="Genomic_DNA"/>
</dbReference>
<comment type="catalytic activity">
    <reaction evidence="4">
        <text>holo-[ACP] + malonyl-CoA = malonyl-[ACP] + CoA</text>
        <dbReference type="Rhea" id="RHEA:41792"/>
        <dbReference type="Rhea" id="RHEA-COMP:9623"/>
        <dbReference type="Rhea" id="RHEA-COMP:9685"/>
        <dbReference type="ChEBI" id="CHEBI:57287"/>
        <dbReference type="ChEBI" id="CHEBI:57384"/>
        <dbReference type="ChEBI" id="CHEBI:64479"/>
        <dbReference type="ChEBI" id="CHEBI:78449"/>
        <dbReference type="EC" id="2.3.1.39"/>
    </reaction>
</comment>
<dbReference type="InterPro" id="IPR004410">
    <property type="entry name" value="Malonyl_CoA-ACP_transAc_FabD"/>
</dbReference>